<reference evidence="3 4" key="1">
    <citation type="submission" date="2024-06" db="EMBL/GenBank/DDBJ databases">
        <title>A chromosome-level genome assembly of beet webworm, Loxostege sticticalis.</title>
        <authorList>
            <person name="Zhang Y."/>
        </authorList>
    </citation>
    <scope>NUCLEOTIDE SEQUENCE [LARGE SCALE GENOMIC DNA]</scope>
    <source>
        <strain evidence="3">AQ028</strain>
        <tissue evidence="3">Male pupae</tissue>
    </source>
</reference>
<evidence type="ECO:0000256" key="2">
    <source>
        <dbReference type="SAM" id="SignalP"/>
    </source>
</evidence>
<feature type="region of interest" description="Disordered" evidence="1">
    <location>
        <begin position="27"/>
        <end position="95"/>
    </location>
</feature>
<gene>
    <name evidence="3" type="ORF">ABMA28_007316</name>
</gene>
<accession>A0ABD0TQP6</accession>
<dbReference type="EMBL" id="JBEDNZ010000002">
    <property type="protein sequence ID" value="KAL0851526.1"/>
    <property type="molecule type" value="Genomic_DNA"/>
</dbReference>
<feature type="chain" id="PRO_5044859256" evidence="2">
    <location>
        <begin position="20"/>
        <end position="119"/>
    </location>
</feature>
<evidence type="ECO:0000256" key="1">
    <source>
        <dbReference type="SAM" id="MobiDB-lite"/>
    </source>
</evidence>
<name>A0ABD0TQP6_LOXSC</name>
<feature type="compositionally biased region" description="Gly residues" evidence="1">
    <location>
        <begin position="55"/>
        <end position="71"/>
    </location>
</feature>
<dbReference type="Proteomes" id="UP001549921">
    <property type="component" value="Unassembled WGS sequence"/>
</dbReference>
<dbReference type="AlphaFoldDB" id="A0ABD0TQP6"/>
<keyword evidence="2" id="KW-0732">Signal</keyword>
<organism evidence="3 4">
    <name type="scientific">Loxostege sticticalis</name>
    <name type="common">Beet webworm moth</name>
    <dbReference type="NCBI Taxonomy" id="481309"/>
    <lineage>
        <taxon>Eukaryota</taxon>
        <taxon>Metazoa</taxon>
        <taxon>Ecdysozoa</taxon>
        <taxon>Arthropoda</taxon>
        <taxon>Hexapoda</taxon>
        <taxon>Insecta</taxon>
        <taxon>Pterygota</taxon>
        <taxon>Neoptera</taxon>
        <taxon>Endopterygota</taxon>
        <taxon>Lepidoptera</taxon>
        <taxon>Glossata</taxon>
        <taxon>Ditrysia</taxon>
        <taxon>Pyraloidea</taxon>
        <taxon>Crambidae</taxon>
        <taxon>Pyraustinae</taxon>
        <taxon>Loxostege</taxon>
    </lineage>
</organism>
<evidence type="ECO:0000313" key="3">
    <source>
        <dbReference type="EMBL" id="KAL0851526.1"/>
    </source>
</evidence>
<evidence type="ECO:0000313" key="4">
    <source>
        <dbReference type="Proteomes" id="UP001549921"/>
    </source>
</evidence>
<feature type="signal peptide" evidence="2">
    <location>
        <begin position="1"/>
        <end position="19"/>
    </location>
</feature>
<sequence length="119" mass="12121">MARALLLAVFAVLVVGLSARGIRVRRGYNNSGFGTSGYGRGSGSDERDASVSQDGNGGCNGGGDNGRGYGNSGSHELAYKNGRSSEHIRGGRSYAHSSASASASATALNQIKKGHLFNA</sequence>
<proteinExistence type="predicted"/>
<comment type="caution">
    <text evidence="3">The sequence shown here is derived from an EMBL/GenBank/DDBJ whole genome shotgun (WGS) entry which is preliminary data.</text>
</comment>
<protein>
    <submittedName>
        <fullName evidence="3">Uncharacterized protein</fullName>
    </submittedName>
</protein>